<name>A0A6N7VRQ6_9FIRM</name>
<gene>
    <name evidence="7" type="ORF">FYJ26_03720</name>
</gene>
<dbReference type="Proteomes" id="UP000441925">
    <property type="component" value="Unassembled WGS sequence"/>
</dbReference>
<dbReference type="PANTHER" id="PTHR24221:SF654">
    <property type="entry name" value="ATP-BINDING CASSETTE SUB-FAMILY B MEMBER 6"/>
    <property type="match status" value="1"/>
</dbReference>
<dbReference type="InterPro" id="IPR003439">
    <property type="entry name" value="ABC_transporter-like_ATP-bd"/>
</dbReference>
<keyword evidence="3 5" id="KW-1133">Transmembrane helix</keyword>
<keyword evidence="4 5" id="KW-0472">Membrane</keyword>
<evidence type="ECO:0000259" key="6">
    <source>
        <dbReference type="PROSITE" id="PS50929"/>
    </source>
</evidence>
<dbReference type="RefSeq" id="WP_154539739.1">
    <property type="nucleotide sequence ID" value="NZ_JAXDSU010000058.1"/>
</dbReference>
<dbReference type="CDD" id="cd00267">
    <property type="entry name" value="ABC_ATPase"/>
    <property type="match status" value="1"/>
</dbReference>
<dbReference type="SUPFAM" id="SSF90123">
    <property type="entry name" value="ABC transporter transmembrane region"/>
    <property type="match status" value="1"/>
</dbReference>
<dbReference type="InterPro" id="IPR039421">
    <property type="entry name" value="Type_1_exporter"/>
</dbReference>
<dbReference type="InterPro" id="IPR011527">
    <property type="entry name" value="ABC1_TM_dom"/>
</dbReference>
<dbReference type="SUPFAM" id="SSF52540">
    <property type="entry name" value="P-loop containing nucleoside triphosphate hydrolases"/>
    <property type="match status" value="1"/>
</dbReference>
<evidence type="ECO:0000256" key="3">
    <source>
        <dbReference type="ARBA" id="ARBA00022989"/>
    </source>
</evidence>
<dbReference type="GO" id="GO:0005524">
    <property type="term" value="F:ATP binding"/>
    <property type="evidence" value="ECO:0007669"/>
    <property type="project" value="UniProtKB-KW"/>
</dbReference>
<keyword evidence="7" id="KW-0547">Nucleotide-binding</keyword>
<dbReference type="GO" id="GO:0034040">
    <property type="term" value="F:ATPase-coupled lipid transmembrane transporter activity"/>
    <property type="evidence" value="ECO:0007669"/>
    <property type="project" value="TreeGrafter"/>
</dbReference>
<feature type="domain" description="ABC transmembrane type-1" evidence="6">
    <location>
        <begin position="21"/>
        <end position="110"/>
    </location>
</feature>
<dbReference type="GO" id="GO:0140359">
    <property type="term" value="F:ABC-type transporter activity"/>
    <property type="evidence" value="ECO:0007669"/>
    <property type="project" value="InterPro"/>
</dbReference>
<dbReference type="GO" id="GO:0005886">
    <property type="term" value="C:plasma membrane"/>
    <property type="evidence" value="ECO:0007669"/>
    <property type="project" value="UniProtKB-SubCell"/>
</dbReference>
<sequence length="239" mass="27347">MKKIKGYLIDQKSISKEEKFLEEKQLLNIETFYEKFRNDLIRKVKYESVIYNIFVYGTLNFSITLTTIISIILIAKGEMTAGDYTAVSLYISNLWSPMLDLFNIRREYVSSKPALKSYNKFLNIDSMNFNNEKIRGIILKDYVGLGSDGKKLHKPLNIKFDKDRVNLIVGSNGVGKTTLAESILNLSNRYEGQILINGNILNKQIDILYKDIVYIPSEPIISQYGILNKVYNGSSGQKN</sequence>
<dbReference type="AlphaFoldDB" id="A0A6N7VRQ6"/>
<evidence type="ECO:0000256" key="4">
    <source>
        <dbReference type="ARBA" id="ARBA00023136"/>
    </source>
</evidence>
<dbReference type="EMBL" id="VULQ01000003">
    <property type="protein sequence ID" value="MSS77522.1"/>
    <property type="molecule type" value="Genomic_DNA"/>
</dbReference>
<dbReference type="InterPro" id="IPR027417">
    <property type="entry name" value="P-loop_NTPase"/>
</dbReference>
<evidence type="ECO:0000313" key="7">
    <source>
        <dbReference type="EMBL" id="MSS77522.1"/>
    </source>
</evidence>
<evidence type="ECO:0000256" key="1">
    <source>
        <dbReference type="ARBA" id="ARBA00004651"/>
    </source>
</evidence>
<comment type="subcellular location">
    <subcellularLocation>
        <location evidence="1">Cell membrane</location>
        <topology evidence="1">Multi-pass membrane protein</topology>
    </subcellularLocation>
</comment>
<keyword evidence="2 5" id="KW-0812">Transmembrane</keyword>
<dbReference type="Gene3D" id="1.20.1560.10">
    <property type="entry name" value="ABC transporter type 1, transmembrane domain"/>
    <property type="match status" value="1"/>
</dbReference>
<dbReference type="Gene3D" id="3.40.50.300">
    <property type="entry name" value="P-loop containing nucleotide triphosphate hydrolases"/>
    <property type="match status" value="1"/>
</dbReference>
<proteinExistence type="predicted"/>
<evidence type="ECO:0000256" key="5">
    <source>
        <dbReference type="SAM" id="Phobius"/>
    </source>
</evidence>
<dbReference type="InterPro" id="IPR036640">
    <property type="entry name" value="ABC1_TM_sf"/>
</dbReference>
<comment type="caution">
    <text evidence="7">The sequence shown here is derived from an EMBL/GenBank/DDBJ whole genome shotgun (WGS) entry which is preliminary data.</text>
</comment>
<evidence type="ECO:0000256" key="2">
    <source>
        <dbReference type="ARBA" id="ARBA00022692"/>
    </source>
</evidence>
<feature type="transmembrane region" description="Helical" evidence="5">
    <location>
        <begin position="49"/>
        <end position="75"/>
    </location>
</feature>
<reference evidence="7 8" key="1">
    <citation type="submission" date="2019-08" db="EMBL/GenBank/DDBJ databases">
        <title>In-depth cultivation of the pig gut microbiome towards novel bacterial diversity and tailored functional studies.</title>
        <authorList>
            <person name="Wylensek D."/>
            <person name="Hitch T.C.A."/>
            <person name="Clavel T."/>
        </authorList>
    </citation>
    <scope>NUCLEOTIDE SEQUENCE [LARGE SCALE GENOMIC DNA]</scope>
    <source>
        <strain evidence="7 8">WCA-380-WT-2B</strain>
    </source>
</reference>
<organism evidence="7 8">
    <name type="scientific">Anaerococcus porci</name>
    <dbReference type="NCBI Taxonomy" id="2652269"/>
    <lineage>
        <taxon>Bacteria</taxon>
        <taxon>Bacillati</taxon>
        <taxon>Bacillota</taxon>
        <taxon>Tissierellia</taxon>
        <taxon>Tissierellales</taxon>
        <taxon>Peptoniphilaceae</taxon>
        <taxon>Anaerococcus</taxon>
    </lineage>
</organism>
<dbReference type="PANTHER" id="PTHR24221">
    <property type="entry name" value="ATP-BINDING CASSETTE SUB-FAMILY B"/>
    <property type="match status" value="1"/>
</dbReference>
<dbReference type="Pfam" id="PF00005">
    <property type="entry name" value="ABC_tran"/>
    <property type="match status" value="1"/>
</dbReference>
<dbReference type="PROSITE" id="PS50929">
    <property type="entry name" value="ABC_TM1F"/>
    <property type="match status" value="1"/>
</dbReference>
<protein>
    <submittedName>
        <fullName evidence="7">ABC transporter ATP-binding protein</fullName>
    </submittedName>
</protein>
<evidence type="ECO:0000313" key="8">
    <source>
        <dbReference type="Proteomes" id="UP000441925"/>
    </source>
</evidence>
<accession>A0A6N7VRQ6</accession>
<keyword evidence="8" id="KW-1185">Reference proteome</keyword>
<keyword evidence="7" id="KW-0067">ATP-binding</keyword>
<dbReference type="GO" id="GO:0016887">
    <property type="term" value="F:ATP hydrolysis activity"/>
    <property type="evidence" value="ECO:0007669"/>
    <property type="project" value="InterPro"/>
</dbReference>